<feature type="domain" description="Sulfatase N-terminal" evidence="5">
    <location>
        <begin position="88"/>
        <end position="443"/>
    </location>
</feature>
<keyword evidence="2" id="KW-0479">Metal-binding</keyword>
<protein>
    <submittedName>
        <fullName evidence="6">Arylsulfatase A-like enzyme</fullName>
    </submittedName>
</protein>
<comment type="caution">
    <text evidence="6">The sequence shown here is derived from an EMBL/GenBank/DDBJ whole genome shotgun (WGS) entry which is preliminary data.</text>
</comment>
<evidence type="ECO:0000313" key="6">
    <source>
        <dbReference type="EMBL" id="MBB3208902.1"/>
    </source>
</evidence>
<dbReference type="GO" id="GO:0004065">
    <property type="term" value="F:arylsulfatase activity"/>
    <property type="evidence" value="ECO:0007669"/>
    <property type="project" value="TreeGrafter"/>
</dbReference>
<dbReference type="InterPro" id="IPR000917">
    <property type="entry name" value="Sulfatase_N"/>
</dbReference>
<dbReference type="InterPro" id="IPR050738">
    <property type="entry name" value="Sulfatase"/>
</dbReference>
<evidence type="ECO:0000259" key="5">
    <source>
        <dbReference type="Pfam" id="PF00884"/>
    </source>
</evidence>
<dbReference type="Gene3D" id="3.30.1120.10">
    <property type="match status" value="1"/>
</dbReference>
<evidence type="ECO:0000313" key="7">
    <source>
        <dbReference type="Proteomes" id="UP000536179"/>
    </source>
</evidence>
<dbReference type="InterPro" id="IPR017850">
    <property type="entry name" value="Alkaline_phosphatase_core_sf"/>
</dbReference>
<evidence type="ECO:0000256" key="1">
    <source>
        <dbReference type="ARBA" id="ARBA00008779"/>
    </source>
</evidence>
<dbReference type="CDD" id="cd16143">
    <property type="entry name" value="ARS_like"/>
    <property type="match status" value="1"/>
</dbReference>
<dbReference type="InterPro" id="IPR024607">
    <property type="entry name" value="Sulfatase_CS"/>
</dbReference>
<dbReference type="SUPFAM" id="SSF53649">
    <property type="entry name" value="Alkaline phosphatase-like"/>
    <property type="match status" value="1"/>
</dbReference>
<keyword evidence="3" id="KW-0378">Hydrolase</keyword>
<gene>
    <name evidence="6" type="ORF">FHS27_004736</name>
</gene>
<keyword evidence="7" id="KW-1185">Reference proteome</keyword>
<reference evidence="6 7" key="1">
    <citation type="submission" date="2020-08" db="EMBL/GenBank/DDBJ databases">
        <title>Genomic Encyclopedia of Type Strains, Phase III (KMG-III): the genomes of soil and plant-associated and newly described type strains.</title>
        <authorList>
            <person name="Whitman W."/>
        </authorList>
    </citation>
    <scope>NUCLEOTIDE SEQUENCE [LARGE SCALE GENOMIC DNA]</scope>
    <source>
        <strain evidence="6 7">CECT 8075</strain>
    </source>
</reference>
<sequence>MPASRDLDSRDLDSHDLSAGVSAAGVVVLRCPNIPISPRDVVWIIVPLLLAHFRKQVPIMHRLLCFVCASFFAFPCMTSAADTSESRPNVILILADDMGSGDVQVLNPESKIQTPHLDKLAGDGMTFTDAHTPSSVCTPTRYGLLTGRYCWRTRLKSGVLNGYGEPLMTSHRVTIAGALKEAGYHTGIVGKWHLGLGFQKDGKNFDFTQPVSDGPHTHGFDSSFIIPASLDFPPYVYIRNGELTQFPSLPQAANGFPAYLRQGERSPDLVMENVLDDIARETDRYIDSHASGDEPFFLYVPLTGPHKPVLPHPRFHGKTELGPYGDFVMQVDETVGQIMKSIDDAEIRNNTIVIYTSDNGSFMRCTDNPDFVDHVDDETVQEYRSDHHRANGPYRGTKADIWEAGHRVPFFVRWPDQVQPGTKATQTVCLTDVFATLTEIAGVEMDTRSADDSYSFLPALSGKSFERAPVIHHSVSGMFAIRDGKWKLVLGNGSGGREQPRGKRDQRPYQLFDLSTDIAETNNVIADHPEVADRLEKACMAIREQSPSGRHE</sequence>
<accession>A0A7W5E318</accession>
<dbReference type="EMBL" id="JACHXU010000019">
    <property type="protein sequence ID" value="MBB3208902.1"/>
    <property type="molecule type" value="Genomic_DNA"/>
</dbReference>
<dbReference type="RefSeq" id="WP_184307133.1">
    <property type="nucleotide sequence ID" value="NZ_JACHXU010000019.1"/>
</dbReference>
<organism evidence="6 7">
    <name type="scientific">Aporhodopirellula rubra</name>
    <dbReference type="NCBI Taxonomy" id="980271"/>
    <lineage>
        <taxon>Bacteria</taxon>
        <taxon>Pseudomonadati</taxon>
        <taxon>Planctomycetota</taxon>
        <taxon>Planctomycetia</taxon>
        <taxon>Pirellulales</taxon>
        <taxon>Pirellulaceae</taxon>
        <taxon>Aporhodopirellula</taxon>
    </lineage>
</organism>
<dbReference type="PANTHER" id="PTHR42693">
    <property type="entry name" value="ARYLSULFATASE FAMILY MEMBER"/>
    <property type="match status" value="1"/>
</dbReference>
<dbReference type="GO" id="GO:0046872">
    <property type="term" value="F:metal ion binding"/>
    <property type="evidence" value="ECO:0007669"/>
    <property type="project" value="UniProtKB-KW"/>
</dbReference>
<evidence type="ECO:0000256" key="4">
    <source>
        <dbReference type="ARBA" id="ARBA00022837"/>
    </source>
</evidence>
<dbReference type="Gene3D" id="3.40.720.10">
    <property type="entry name" value="Alkaline Phosphatase, subunit A"/>
    <property type="match status" value="1"/>
</dbReference>
<dbReference type="PANTHER" id="PTHR42693:SF53">
    <property type="entry name" value="ENDO-4-O-SULFATASE"/>
    <property type="match status" value="1"/>
</dbReference>
<comment type="similarity">
    <text evidence="1">Belongs to the sulfatase family.</text>
</comment>
<dbReference type="PROSITE" id="PS00523">
    <property type="entry name" value="SULFATASE_1"/>
    <property type="match status" value="1"/>
</dbReference>
<keyword evidence="4" id="KW-0106">Calcium</keyword>
<dbReference type="AlphaFoldDB" id="A0A7W5E318"/>
<evidence type="ECO:0000256" key="3">
    <source>
        <dbReference type="ARBA" id="ARBA00022801"/>
    </source>
</evidence>
<dbReference type="PROSITE" id="PS00149">
    <property type="entry name" value="SULFATASE_2"/>
    <property type="match status" value="1"/>
</dbReference>
<dbReference type="Pfam" id="PF00884">
    <property type="entry name" value="Sulfatase"/>
    <property type="match status" value="1"/>
</dbReference>
<dbReference type="Proteomes" id="UP000536179">
    <property type="component" value="Unassembled WGS sequence"/>
</dbReference>
<proteinExistence type="inferred from homology"/>
<evidence type="ECO:0000256" key="2">
    <source>
        <dbReference type="ARBA" id="ARBA00022723"/>
    </source>
</evidence>
<name>A0A7W5E318_9BACT</name>